<gene>
    <name evidence="2" type="ORF">UFOPK3773_01254</name>
</gene>
<keyword evidence="1" id="KW-0472">Membrane</keyword>
<accession>A0A6J7K1B6</accession>
<dbReference type="EMBL" id="CAFBNF010000141">
    <property type="protein sequence ID" value="CAB4948204.1"/>
    <property type="molecule type" value="Genomic_DNA"/>
</dbReference>
<protein>
    <submittedName>
        <fullName evidence="2">Unannotated protein</fullName>
    </submittedName>
</protein>
<feature type="transmembrane region" description="Helical" evidence="1">
    <location>
        <begin position="51"/>
        <end position="68"/>
    </location>
</feature>
<name>A0A6J7K1B6_9ZZZZ</name>
<evidence type="ECO:0000313" key="2">
    <source>
        <dbReference type="EMBL" id="CAB4948204.1"/>
    </source>
</evidence>
<organism evidence="2">
    <name type="scientific">freshwater metagenome</name>
    <dbReference type="NCBI Taxonomy" id="449393"/>
    <lineage>
        <taxon>unclassified sequences</taxon>
        <taxon>metagenomes</taxon>
        <taxon>ecological metagenomes</taxon>
    </lineage>
</organism>
<keyword evidence="1" id="KW-0812">Transmembrane</keyword>
<dbReference type="AlphaFoldDB" id="A0A6J7K1B6"/>
<keyword evidence="1" id="KW-1133">Transmembrane helix</keyword>
<reference evidence="2" key="1">
    <citation type="submission" date="2020-05" db="EMBL/GenBank/DDBJ databases">
        <authorList>
            <person name="Chiriac C."/>
            <person name="Salcher M."/>
            <person name="Ghai R."/>
            <person name="Kavagutti S V."/>
        </authorList>
    </citation>
    <scope>NUCLEOTIDE SEQUENCE</scope>
</reference>
<proteinExistence type="predicted"/>
<evidence type="ECO:0000256" key="1">
    <source>
        <dbReference type="SAM" id="Phobius"/>
    </source>
</evidence>
<sequence>MFDELDWTYRGTYMRERHGVSVDVANEAAADPSRIVIDPDYNSTSGRTVRIIGYSVLLGSIVMVIALSDDGVDYGVNGWLSNKRDQKIYREAEGHGQN</sequence>